<feature type="domain" description="FISNA" evidence="4">
    <location>
        <begin position="155"/>
        <end position="227"/>
    </location>
</feature>
<dbReference type="AlphaFoldDB" id="A0A9Q9VTC7"/>
<gene>
    <name evidence="5" type="primary">LOC122135444</name>
</gene>
<dbReference type="KEGG" id="ccar:122135444"/>
<dbReference type="SMART" id="SM01288">
    <property type="entry name" value="FISNA"/>
    <property type="match status" value="1"/>
</dbReference>
<proteinExistence type="predicted"/>
<dbReference type="RefSeq" id="XP_042570822.1">
    <property type="nucleotide sequence ID" value="XM_042714888.1"/>
</dbReference>
<organism evidence="5">
    <name type="scientific">Cyprinus carpio</name>
    <name type="common">Common carp</name>
    <dbReference type="NCBI Taxonomy" id="7962"/>
    <lineage>
        <taxon>Eukaryota</taxon>
        <taxon>Metazoa</taxon>
        <taxon>Chordata</taxon>
        <taxon>Craniata</taxon>
        <taxon>Vertebrata</taxon>
        <taxon>Euteleostomi</taxon>
        <taxon>Actinopterygii</taxon>
        <taxon>Neopterygii</taxon>
        <taxon>Teleostei</taxon>
        <taxon>Ostariophysi</taxon>
        <taxon>Cypriniformes</taxon>
        <taxon>Cyprinidae</taxon>
        <taxon>Cyprininae</taxon>
        <taxon>Cyprinus</taxon>
    </lineage>
</organism>
<feature type="region of interest" description="Disordered" evidence="3">
    <location>
        <begin position="1"/>
        <end position="105"/>
    </location>
</feature>
<protein>
    <submittedName>
        <fullName evidence="5">Uncharacterized protein LOC122135444</fullName>
    </submittedName>
</protein>
<dbReference type="Pfam" id="PF14484">
    <property type="entry name" value="FISNA"/>
    <property type="match status" value="1"/>
</dbReference>
<dbReference type="InterPro" id="IPR051261">
    <property type="entry name" value="NLR"/>
</dbReference>
<evidence type="ECO:0000256" key="3">
    <source>
        <dbReference type="SAM" id="MobiDB-lite"/>
    </source>
</evidence>
<reference evidence="5" key="1">
    <citation type="submission" date="2025-08" db="UniProtKB">
        <authorList>
            <consortium name="RefSeq"/>
        </authorList>
    </citation>
    <scope>IDENTIFICATION</scope>
    <source>
        <tissue evidence="5">Muscle</tissue>
    </source>
</reference>
<dbReference type="GeneID" id="122135444"/>
<dbReference type="Proteomes" id="UP001155660">
    <property type="component" value="Chromosome A24"/>
</dbReference>
<sequence>MSSPSSESSCDQPMKNLPFAITDATVTDPSMWKTLRSESPEPSGVSVKSNASMMDPPALSEATVTSEPTMWKRLRSKSPEPSGVSVKSNASMMDPPALSEATVTSDPSRREICALIRYVPSSTSHYQINIRQERTEAVLQTHTMKTTDLQRVKDQYKTSIKIKYERLFEGNKLKENESLLNRIYTQLYIIEGEREGVNEEHEVLQMEKTARTQHSQDTPIDCNDIFKASPEPECEEKDQIKTVLTKGIDAFG</sequence>
<keyword evidence="1" id="KW-0433">Leucine-rich repeat</keyword>
<keyword evidence="2" id="KW-0677">Repeat</keyword>
<dbReference type="InterPro" id="IPR029495">
    <property type="entry name" value="NACHT-assoc"/>
</dbReference>
<evidence type="ECO:0000313" key="5">
    <source>
        <dbReference type="RefSeq" id="XP_042570822.1"/>
    </source>
</evidence>
<evidence type="ECO:0000259" key="4">
    <source>
        <dbReference type="SMART" id="SM01288"/>
    </source>
</evidence>
<evidence type="ECO:0000256" key="2">
    <source>
        <dbReference type="ARBA" id="ARBA00022737"/>
    </source>
</evidence>
<name>A0A9Q9VTC7_CYPCA</name>
<dbReference type="OrthoDB" id="654191at2759"/>
<dbReference type="PANTHER" id="PTHR24106">
    <property type="entry name" value="NACHT, LRR AND CARD DOMAINS-CONTAINING"/>
    <property type="match status" value="1"/>
</dbReference>
<evidence type="ECO:0000256" key="1">
    <source>
        <dbReference type="ARBA" id="ARBA00022614"/>
    </source>
</evidence>
<accession>A0A9Q9VTC7</accession>